<name>A0ABV4X5A4_9CYAN</name>
<dbReference type="InterPro" id="IPR011006">
    <property type="entry name" value="CheY-like_superfamily"/>
</dbReference>
<dbReference type="CDD" id="cd19920">
    <property type="entry name" value="REC_PA4781-like"/>
    <property type="match status" value="1"/>
</dbReference>
<keyword evidence="7" id="KW-0902">Two-component regulatory system</keyword>
<dbReference type="InterPro" id="IPR036097">
    <property type="entry name" value="HisK_dim/P_sf"/>
</dbReference>
<proteinExistence type="inferred from homology"/>
<keyword evidence="4 8" id="KW-0597">Phosphoprotein</keyword>
<organism evidence="12 13">
    <name type="scientific">Floridaenema aerugineum BLCC-F46</name>
    <dbReference type="NCBI Taxonomy" id="3153654"/>
    <lineage>
        <taxon>Bacteria</taxon>
        <taxon>Bacillati</taxon>
        <taxon>Cyanobacteriota</taxon>
        <taxon>Cyanophyceae</taxon>
        <taxon>Oscillatoriophycideae</taxon>
        <taxon>Aerosakkonematales</taxon>
        <taxon>Aerosakkonemataceae</taxon>
        <taxon>Floridanema</taxon>
        <taxon>Floridanema aerugineum</taxon>
    </lineage>
</organism>
<evidence type="ECO:0000256" key="3">
    <source>
        <dbReference type="ARBA" id="ARBA00012438"/>
    </source>
</evidence>
<dbReference type="SMART" id="SM00388">
    <property type="entry name" value="HisKA"/>
    <property type="match status" value="1"/>
</dbReference>
<gene>
    <name evidence="12" type="ORF">ACE1CC_12100</name>
</gene>
<sequence>MVTVPTNIKTKVSILIVDDQPDNLRTLSAILRDETYTVRQATSGKIALSAVQANPPELILLDVRMPEMDGYEVCAVLKANPVTRDIPVIFLSALNDVNDKVKAFKAGAADYITKPFQAEEVLVRIGHQLTIRQQQQQLLAQNEQLKESEEILRFQAEQERLMGAVILKIRQSLEKEVVFSTTVSAIQQLLQADRVLIYQILANNTGKVVAESVVPGFPAILGMSFPEEVFPFPYHELYNHGRIGIINNIYAKNLDMAPCLIEFVEQWAVKAKLVVPILANEKLWGLLIIHNCSAPRNWLSSEVSLLSQLAGQISIAIQQAELYHEIQSFNSTLERQVYIRTLELQQSLKFEATLKRISDKVRDSLDSHQILQIAVKELAIATKAETCNAALYSPDRLTSKIHYQYVAPGLPETQGQEIQIQDAIEIYKQLQQGYCFAFCQTEASTIRNHSASLVCPIFDGQWEKPKVIGELWVLKSIDSCFSQMEIHLVQQVANQCAIALRQARLYEAAQSQVRELERLNHLKDDFLSTISHELRTPISSIQMVTGLLMELTNQGKTFIQDTAHLEAQNNEAMHYLKVLHEESERELNLIEDLLNLQQIEAGVYATQPIPINLQDWLPHAIESFQIRAYNQQQTLQLEIDPHLPILTVDLRSFSRIFTELLNNACKYTPSGEKISISAYTNAEHFYLSITNTGIEIAPEELAHVFKKFYRIPNNDPWKYSGIGLGLALVKKLVKQMGGIITVQSNNNLTQFTVQLPILK</sequence>
<dbReference type="Pfam" id="PF01590">
    <property type="entry name" value="GAF"/>
    <property type="match status" value="2"/>
</dbReference>
<dbReference type="Pfam" id="PF02518">
    <property type="entry name" value="HATPase_c"/>
    <property type="match status" value="1"/>
</dbReference>
<dbReference type="SMART" id="SM00448">
    <property type="entry name" value="REC"/>
    <property type="match status" value="1"/>
</dbReference>
<dbReference type="InterPro" id="IPR004358">
    <property type="entry name" value="Sig_transdc_His_kin-like_C"/>
</dbReference>
<dbReference type="InterPro" id="IPR036890">
    <property type="entry name" value="HATPase_C_sf"/>
</dbReference>
<evidence type="ECO:0000259" key="11">
    <source>
        <dbReference type="PROSITE" id="PS50110"/>
    </source>
</evidence>
<dbReference type="InterPro" id="IPR003018">
    <property type="entry name" value="GAF"/>
</dbReference>
<dbReference type="SUPFAM" id="SSF55874">
    <property type="entry name" value="ATPase domain of HSP90 chaperone/DNA topoisomerase II/histidine kinase"/>
    <property type="match status" value="1"/>
</dbReference>
<dbReference type="PRINTS" id="PR00344">
    <property type="entry name" value="BCTRLSENSOR"/>
</dbReference>
<protein>
    <recommendedName>
        <fullName evidence="3">histidine kinase</fullName>
        <ecNumber evidence="3">2.7.13.3</ecNumber>
    </recommendedName>
</protein>
<dbReference type="PROSITE" id="PS50046">
    <property type="entry name" value="PHYTOCHROME_2"/>
    <property type="match status" value="1"/>
</dbReference>
<dbReference type="InterPro" id="IPR003661">
    <property type="entry name" value="HisK_dim/P_dom"/>
</dbReference>
<evidence type="ECO:0000256" key="4">
    <source>
        <dbReference type="ARBA" id="ARBA00022553"/>
    </source>
</evidence>
<dbReference type="SMART" id="SM00387">
    <property type="entry name" value="HATPase_c"/>
    <property type="match status" value="1"/>
</dbReference>
<keyword evidence="6" id="KW-0418">Kinase</keyword>
<evidence type="ECO:0000313" key="12">
    <source>
        <dbReference type="EMBL" id="MFB2877587.1"/>
    </source>
</evidence>
<dbReference type="PROSITE" id="PS50110">
    <property type="entry name" value="RESPONSE_REGULATORY"/>
    <property type="match status" value="1"/>
</dbReference>
<dbReference type="CDD" id="cd00082">
    <property type="entry name" value="HisKA"/>
    <property type="match status" value="1"/>
</dbReference>
<dbReference type="Pfam" id="PF00072">
    <property type="entry name" value="Response_reg"/>
    <property type="match status" value="1"/>
</dbReference>
<keyword evidence="13" id="KW-1185">Reference proteome</keyword>
<dbReference type="PROSITE" id="PS50109">
    <property type="entry name" value="HIS_KIN"/>
    <property type="match status" value="1"/>
</dbReference>
<dbReference type="Proteomes" id="UP001576774">
    <property type="component" value="Unassembled WGS sequence"/>
</dbReference>
<feature type="modified residue" description="4-aspartylphosphate" evidence="8">
    <location>
        <position position="62"/>
    </location>
</feature>
<evidence type="ECO:0000256" key="2">
    <source>
        <dbReference type="ARBA" id="ARBA00006402"/>
    </source>
</evidence>
<feature type="domain" description="Histidine kinase" evidence="10">
    <location>
        <begin position="529"/>
        <end position="759"/>
    </location>
</feature>
<evidence type="ECO:0000256" key="1">
    <source>
        <dbReference type="ARBA" id="ARBA00000085"/>
    </source>
</evidence>
<dbReference type="PANTHER" id="PTHR43547:SF2">
    <property type="entry name" value="HYBRID SIGNAL TRANSDUCTION HISTIDINE KINASE C"/>
    <property type="match status" value="1"/>
</dbReference>
<dbReference type="InterPro" id="IPR003594">
    <property type="entry name" value="HATPase_dom"/>
</dbReference>
<dbReference type="Gene3D" id="3.30.565.10">
    <property type="entry name" value="Histidine kinase-like ATPase, C-terminal domain"/>
    <property type="match status" value="1"/>
</dbReference>
<evidence type="ECO:0000256" key="8">
    <source>
        <dbReference type="PROSITE-ProRule" id="PRU00169"/>
    </source>
</evidence>
<comment type="catalytic activity">
    <reaction evidence="1">
        <text>ATP + protein L-histidine = ADP + protein N-phospho-L-histidine.</text>
        <dbReference type="EC" id="2.7.13.3"/>
    </reaction>
</comment>
<dbReference type="Gene3D" id="3.40.50.2300">
    <property type="match status" value="1"/>
</dbReference>
<keyword evidence="5" id="KW-0808">Transferase</keyword>
<dbReference type="SMART" id="SM00065">
    <property type="entry name" value="GAF"/>
    <property type="match status" value="2"/>
</dbReference>
<dbReference type="PANTHER" id="PTHR43547">
    <property type="entry name" value="TWO-COMPONENT HISTIDINE KINASE"/>
    <property type="match status" value="1"/>
</dbReference>
<evidence type="ECO:0000256" key="7">
    <source>
        <dbReference type="ARBA" id="ARBA00023012"/>
    </source>
</evidence>
<feature type="domain" description="Response regulatory" evidence="11">
    <location>
        <begin position="13"/>
        <end position="129"/>
    </location>
</feature>
<dbReference type="SUPFAM" id="SSF47384">
    <property type="entry name" value="Homodimeric domain of signal transducing histidine kinase"/>
    <property type="match status" value="1"/>
</dbReference>
<accession>A0ABV4X5A4</accession>
<dbReference type="EMBL" id="JBHFNQ010000093">
    <property type="protein sequence ID" value="MFB2877587.1"/>
    <property type="molecule type" value="Genomic_DNA"/>
</dbReference>
<feature type="domain" description="Phytochrome chromophore attachment site" evidence="9">
    <location>
        <begin position="174"/>
        <end position="312"/>
    </location>
</feature>
<dbReference type="InterPro" id="IPR005467">
    <property type="entry name" value="His_kinase_dom"/>
</dbReference>
<evidence type="ECO:0000259" key="9">
    <source>
        <dbReference type="PROSITE" id="PS50046"/>
    </source>
</evidence>
<dbReference type="Gene3D" id="1.10.287.130">
    <property type="match status" value="1"/>
</dbReference>
<comment type="caution">
    <text evidence="12">The sequence shown here is derived from an EMBL/GenBank/DDBJ whole genome shotgun (WGS) entry which is preliminary data.</text>
</comment>
<reference evidence="12 13" key="1">
    <citation type="submission" date="2024-09" db="EMBL/GenBank/DDBJ databases">
        <title>Floridaenema gen nov. (Aerosakkonemataceae, Aerosakkonematales ord. nov., Cyanobacteria) from benthic tropical and subtropical fresh waters, with the description of four new species.</title>
        <authorList>
            <person name="Moretto J.A."/>
            <person name="Berthold D.E."/>
            <person name="Lefler F.W."/>
            <person name="Huang I.-S."/>
            <person name="Laughinghouse H. IV."/>
        </authorList>
    </citation>
    <scope>NUCLEOTIDE SEQUENCE [LARGE SCALE GENOMIC DNA]</scope>
    <source>
        <strain evidence="12 13">BLCC-F46</strain>
    </source>
</reference>
<dbReference type="Gene3D" id="3.30.450.40">
    <property type="match status" value="2"/>
</dbReference>
<evidence type="ECO:0000256" key="5">
    <source>
        <dbReference type="ARBA" id="ARBA00022679"/>
    </source>
</evidence>
<comment type="similarity">
    <text evidence="2">In the N-terminal section; belongs to the phytochrome family.</text>
</comment>
<dbReference type="InterPro" id="IPR016132">
    <property type="entry name" value="Phyto_chromo_attachment"/>
</dbReference>
<dbReference type="SUPFAM" id="SSF55781">
    <property type="entry name" value="GAF domain-like"/>
    <property type="match status" value="2"/>
</dbReference>
<dbReference type="InterPro" id="IPR029016">
    <property type="entry name" value="GAF-like_dom_sf"/>
</dbReference>
<evidence type="ECO:0000259" key="10">
    <source>
        <dbReference type="PROSITE" id="PS50109"/>
    </source>
</evidence>
<dbReference type="InterPro" id="IPR001789">
    <property type="entry name" value="Sig_transdc_resp-reg_receiver"/>
</dbReference>
<dbReference type="Pfam" id="PF00512">
    <property type="entry name" value="HisKA"/>
    <property type="match status" value="1"/>
</dbReference>
<dbReference type="RefSeq" id="WP_413270686.1">
    <property type="nucleotide sequence ID" value="NZ_JBHFNQ010000093.1"/>
</dbReference>
<evidence type="ECO:0000313" key="13">
    <source>
        <dbReference type="Proteomes" id="UP001576774"/>
    </source>
</evidence>
<evidence type="ECO:0000256" key="6">
    <source>
        <dbReference type="ARBA" id="ARBA00022777"/>
    </source>
</evidence>
<dbReference type="SUPFAM" id="SSF52172">
    <property type="entry name" value="CheY-like"/>
    <property type="match status" value="1"/>
</dbReference>
<dbReference type="EC" id="2.7.13.3" evidence="3"/>